<sequence length="140" mass="15705">MTTNTVYKEVLMDHYRNPRNFSDVSQSEAVHRGSNPRCGDDIKIGVDFDGDNIGKIVFQGRGCSVCMASASMMTESVTGASKNEVLELTEQLREWFDEKQGDTPAPLETLFALDALRQYPARRRCVLLAWDALESIIQVE</sequence>
<evidence type="ECO:0000313" key="2">
    <source>
        <dbReference type="EMBL" id="TCJ83040.1"/>
    </source>
</evidence>
<dbReference type="GO" id="GO:0005506">
    <property type="term" value="F:iron ion binding"/>
    <property type="evidence" value="ECO:0007669"/>
    <property type="project" value="InterPro"/>
</dbReference>
<gene>
    <name evidence="2" type="ORF">EV695_3778</name>
</gene>
<keyword evidence="3" id="KW-1185">Reference proteome</keyword>
<proteinExistence type="predicted"/>
<evidence type="ECO:0000259" key="1">
    <source>
        <dbReference type="Pfam" id="PF01592"/>
    </source>
</evidence>
<feature type="domain" description="NIF system FeS cluster assembly NifU N-terminal" evidence="1">
    <location>
        <begin position="7"/>
        <end position="91"/>
    </location>
</feature>
<dbReference type="RefSeq" id="WP_165874758.1">
    <property type="nucleotide sequence ID" value="NZ_BAAAFU010000007.1"/>
</dbReference>
<dbReference type="GO" id="GO:0051536">
    <property type="term" value="F:iron-sulfur cluster binding"/>
    <property type="evidence" value="ECO:0007669"/>
    <property type="project" value="InterPro"/>
</dbReference>
<dbReference type="Pfam" id="PF01592">
    <property type="entry name" value="NifU_N"/>
    <property type="match status" value="1"/>
</dbReference>
<evidence type="ECO:0000313" key="3">
    <source>
        <dbReference type="Proteomes" id="UP000294887"/>
    </source>
</evidence>
<dbReference type="PANTHER" id="PTHR10093">
    <property type="entry name" value="IRON-SULFUR CLUSTER ASSEMBLY ENZYME NIFU HOMOLOG"/>
    <property type="match status" value="1"/>
</dbReference>
<protein>
    <submittedName>
        <fullName evidence="2">Nitrogen fixation NifU-like protein</fullName>
    </submittedName>
</protein>
<dbReference type="GO" id="GO:0016226">
    <property type="term" value="P:iron-sulfur cluster assembly"/>
    <property type="evidence" value="ECO:0007669"/>
    <property type="project" value="InterPro"/>
</dbReference>
<organism evidence="2 3">
    <name type="scientific">Cocleimonas flava</name>
    <dbReference type="NCBI Taxonomy" id="634765"/>
    <lineage>
        <taxon>Bacteria</taxon>
        <taxon>Pseudomonadati</taxon>
        <taxon>Pseudomonadota</taxon>
        <taxon>Gammaproteobacteria</taxon>
        <taxon>Thiotrichales</taxon>
        <taxon>Thiotrichaceae</taxon>
        <taxon>Cocleimonas</taxon>
    </lineage>
</organism>
<accession>A0A4R1ERE8</accession>
<dbReference type="AlphaFoldDB" id="A0A4R1ERE8"/>
<dbReference type="SUPFAM" id="SSF82649">
    <property type="entry name" value="SufE/NifU"/>
    <property type="match status" value="1"/>
</dbReference>
<dbReference type="EMBL" id="SMFQ01000005">
    <property type="protein sequence ID" value="TCJ83040.1"/>
    <property type="molecule type" value="Genomic_DNA"/>
</dbReference>
<dbReference type="NCBIfam" id="TIGR01994">
    <property type="entry name" value="SUF_scaf_2"/>
    <property type="match status" value="1"/>
</dbReference>
<dbReference type="Gene3D" id="3.90.1010.10">
    <property type="match status" value="1"/>
</dbReference>
<name>A0A4R1ERE8_9GAMM</name>
<dbReference type="InterPro" id="IPR002871">
    <property type="entry name" value="NIF_FeS_clus_asmbl_NifU_N"/>
</dbReference>
<dbReference type="Proteomes" id="UP000294887">
    <property type="component" value="Unassembled WGS sequence"/>
</dbReference>
<reference evidence="2 3" key="1">
    <citation type="submission" date="2019-03" db="EMBL/GenBank/DDBJ databases">
        <title>Genomic Encyclopedia of Type Strains, Phase IV (KMG-IV): sequencing the most valuable type-strain genomes for metagenomic binning, comparative biology and taxonomic classification.</title>
        <authorList>
            <person name="Goeker M."/>
        </authorList>
    </citation>
    <scope>NUCLEOTIDE SEQUENCE [LARGE SCALE GENOMIC DNA]</scope>
    <source>
        <strain evidence="2 3">DSM 24830</strain>
    </source>
</reference>
<comment type="caution">
    <text evidence="2">The sequence shown here is derived from an EMBL/GenBank/DDBJ whole genome shotgun (WGS) entry which is preliminary data.</text>
</comment>
<dbReference type="CDD" id="cd06664">
    <property type="entry name" value="IscU_like"/>
    <property type="match status" value="1"/>
</dbReference>